<feature type="signal peptide" evidence="2">
    <location>
        <begin position="1"/>
        <end position="18"/>
    </location>
</feature>
<dbReference type="Proteomes" id="UP000032614">
    <property type="component" value="Chromosome 1"/>
</dbReference>
<dbReference type="KEGG" id="bfn:OI25_1903"/>
<feature type="compositionally biased region" description="Polar residues" evidence="1">
    <location>
        <begin position="55"/>
        <end position="81"/>
    </location>
</feature>
<feature type="chain" id="PRO_5043829482" evidence="2">
    <location>
        <begin position="19"/>
        <end position="87"/>
    </location>
</feature>
<evidence type="ECO:0000256" key="2">
    <source>
        <dbReference type="SAM" id="SignalP"/>
    </source>
</evidence>
<dbReference type="EMBL" id="CP010026">
    <property type="protein sequence ID" value="AJZ58384.1"/>
    <property type="molecule type" value="Genomic_DNA"/>
</dbReference>
<feature type="region of interest" description="Disordered" evidence="1">
    <location>
        <begin position="24"/>
        <end position="87"/>
    </location>
</feature>
<reference evidence="3 4" key="1">
    <citation type="journal article" date="2015" name="Genome Announc.">
        <title>Complete genome sequences for 59 burkholderia isolates, both pathogenic and near neighbor.</title>
        <authorList>
            <person name="Johnson S.L."/>
            <person name="Bishop-Lilly K.A."/>
            <person name="Ladner J.T."/>
            <person name="Daligault H.E."/>
            <person name="Davenport K.W."/>
            <person name="Jaissle J."/>
            <person name="Frey K.G."/>
            <person name="Koroleva G.I."/>
            <person name="Bruce D.C."/>
            <person name="Coyne S.R."/>
            <person name="Broomall S.M."/>
            <person name="Li P.E."/>
            <person name="Teshima H."/>
            <person name="Gibbons H.S."/>
            <person name="Palacios G.F."/>
            <person name="Rosenzweig C.N."/>
            <person name="Redden C.L."/>
            <person name="Xu Y."/>
            <person name="Minogue T.D."/>
            <person name="Chain P.S."/>
        </authorList>
    </citation>
    <scope>NUCLEOTIDE SEQUENCE [LARGE SCALE GENOMIC DNA]</scope>
    <source>
        <strain evidence="3 4">ATCC BAA-463</strain>
    </source>
</reference>
<dbReference type="AlphaFoldDB" id="A0AAU8SZ41"/>
<gene>
    <name evidence="3" type="ORF">OI25_1903</name>
</gene>
<feature type="compositionally biased region" description="Polar residues" evidence="1">
    <location>
        <begin position="24"/>
        <end position="47"/>
    </location>
</feature>
<evidence type="ECO:0000256" key="1">
    <source>
        <dbReference type="SAM" id="MobiDB-lite"/>
    </source>
</evidence>
<evidence type="ECO:0000313" key="3">
    <source>
        <dbReference type="EMBL" id="AJZ58384.1"/>
    </source>
</evidence>
<evidence type="ECO:0000313" key="4">
    <source>
        <dbReference type="Proteomes" id="UP000032614"/>
    </source>
</evidence>
<sequence length="87" mass="9576">MKKIILAALLACVSSAYAHSYNYGQPSSSNTYSGSTGQHYVNSYSRSDGTEVQGHYQTNPNNTKMDNWSTQGNQNPYTGQWGTKPAY</sequence>
<keyword evidence="2" id="KW-0732">Signal</keyword>
<accession>A0AAU8SZ41</accession>
<proteinExistence type="predicted"/>
<protein>
    <submittedName>
        <fullName evidence="3">Uncharacterized protein</fullName>
    </submittedName>
</protein>
<organism evidence="3 4">
    <name type="scientific">Paraburkholderia fungorum</name>
    <dbReference type="NCBI Taxonomy" id="134537"/>
    <lineage>
        <taxon>Bacteria</taxon>
        <taxon>Pseudomonadati</taxon>
        <taxon>Pseudomonadota</taxon>
        <taxon>Betaproteobacteria</taxon>
        <taxon>Burkholderiales</taxon>
        <taxon>Burkholderiaceae</taxon>
        <taxon>Paraburkholderia</taxon>
    </lineage>
</organism>
<name>A0AAU8SZ41_9BURK</name>